<evidence type="ECO:0000256" key="3">
    <source>
        <dbReference type="ARBA" id="ARBA00022960"/>
    </source>
</evidence>
<keyword evidence="3" id="KW-0133">Cell shape</keyword>
<dbReference type="UniPathway" id="UPA00219"/>
<feature type="compositionally biased region" description="Low complexity" evidence="6">
    <location>
        <begin position="53"/>
        <end position="69"/>
    </location>
</feature>
<dbReference type="SUPFAM" id="SSF141523">
    <property type="entry name" value="L,D-transpeptidase catalytic domain-like"/>
    <property type="match status" value="1"/>
</dbReference>
<keyword evidence="5" id="KW-0961">Cell wall biogenesis/degradation</keyword>
<dbReference type="AlphaFoldDB" id="A0A6J6DZX9"/>
<comment type="pathway">
    <text evidence="1">Cell wall biogenesis; peptidoglycan biosynthesis.</text>
</comment>
<dbReference type="GO" id="GO:0009252">
    <property type="term" value="P:peptidoglycan biosynthetic process"/>
    <property type="evidence" value="ECO:0007669"/>
    <property type="project" value="UniProtKB-UniPathway"/>
</dbReference>
<proteinExistence type="predicted"/>
<evidence type="ECO:0000256" key="2">
    <source>
        <dbReference type="ARBA" id="ARBA00022679"/>
    </source>
</evidence>
<dbReference type="PROSITE" id="PS51257">
    <property type="entry name" value="PROKAR_LIPOPROTEIN"/>
    <property type="match status" value="1"/>
</dbReference>
<dbReference type="Gene3D" id="2.40.440.10">
    <property type="entry name" value="L,D-transpeptidase catalytic domain-like"/>
    <property type="match status" value="1"/>
</dbReference>
<feature type="region of interest" description="Disordered" evidence="6">
    <location>
        <begin position="53"/>
        <end position="98"/>
    </location>
</feature>
<organism evidence="8">
    <name type="scientific">freshwater metagenome</name>
    <dbReference type="NCBI Taxonomy" id="449393"/>
    <lineage>
        <taxon>unclassified sequences</taxon>
        <taxon>metagenomes</taxon>
        <taxon>ecological metagenomes</taxon>
    </lineage>
</organism>
<dbReference type="CDD" id="cd16913">
    <property type="entry name" value="YkuD_like"/>
    <property type="match status" value="1"/>
</dbReference>
<evidence type="ECO:0000256" key="1">
    <source>
        <dbReference type="ARBA" id="ARBA00004752"/>
    </source>
</evidence>
<evidence type="ECO:0000313" key="8">
    <source>
        <dbReference type="EMBL" id="CAB4569642.1"/>
    </source>
</evidence>
<reference evidence="8" key="1">
    <citation type="submission" date="2020-05" db="EMBL/GenBank/DDBJ databases">
        <authorList>
            <person name="Chiriac C."/>
            <person name="Salcher M."/>
            <person name="Ghai R."/>
            <person name="Kavagutti S V."/>
        </authorList>
    </citation>
    <scope>NUCLEOTIDE SEQUENCE</scope>
</reference>
<dbReference type="GO" id="GO:0071555">
    <property type="term" value="P:cell wall organization"/>
    <property type="evidence" value="ECO:0007669"/>
    <property type="project" value="UniProtKB-KW"/>
</dbReference>
<evidence type="ECO:0000256" key="6">
    <source>
        <dbReference type="SAM" id="MobiDB-lite"/>
    </source>
</evidence>
<accession>A0A6J6DZX9</accession>
<feature type="compositionally biased region" description="Low complexity" evidence="6">
    <location>
        <begin position="88"/>
        <end position="97"/>
    </location>
</feature>
<sequence>MTAVTTRRASCLLSGLLAPLVVAGLVGSGCTTSTAEGQAPSSTALVTVVTTPPSTTATTVPPTTSTTPPTTVPPTTVPPTTVPPTTIPPTTTTEPLPDVYDPTCVVRVAEGDSLDLIANRFDDETVSGASIQVENALPEPIITPGQVLDVCVDNGVNDLTGAPILERNAAVRSMEVVRQQEHLNTLFAGLGIRELLVDGISGPVTRQRLCAARLALGLPVSTEDMEAGSPEEQALFAATTLPVPFTSAILSPRWVLIDRTCQIMFVGEGAERLVFVFPTSTGEAGYETRDQDLKPVVRFNPALDNGGWHNSTTFPVAEDNPLNGNMYKPLYFDGGQAIHGANNVPTSPQSKGCARLRVEHQDALLFWLGLGEPTTSARTINLTVNVQGTWVPR</sequence>
<feature type="domain" description="L,D-TPase catalytic" evidence="7">
    <location>
        <begin position="253"/>
        <end position="373"/>
    </location>
</feature>
<dbReference type="GO" id="GO:0008360">
    <property type="term" value="P:regulation of cell shape"/>
    <property type="evidence" value="ECO:0007669"/>
    <property type="project" value="UniProtKB-KW"/>
</dbReference>
<evidence type="ECO:0000256" key="4">
    <source>
        <dbReference type="ARBA" id="ARBA00022984"/>
    </source>
</evidence>
<dbReference type="InterPro" id="IPR005490">
    <property type="entry name" value="LD_TPept_cat_dom"/>
</dbReference>
<dbReference type="InterPro" id="IPR038063">
    <property type="entry name" value="Transpep_catalytic_dom"/>
</dbReference>
<name>A0A6J6DZX9_9ZZZZ</name>
<dbReference type="GO" id="GO:0016740">
    <property type="term" value="F:transferase activity"/>
    <property type="evidence" value="ECO:0007669"/>
    <property type="project" value="UniProtKB-KW"/>
</dbReference>
<protein>
    <submittedName>
        <fullName evidence="8">Unannotated protein</fullName>
    </submittedName>
</protein>
<feature type="compositionally biased region" description="Pro residues" evidence="6">
    <location>
        <begin position="70"/>
        <end position="87"/>
    </location>
</feature>
<evidence type="ECO:0000256" key="5">
    <source>
        <dbReference type="ARBA" id="ARBA00023316"/>
    </source>
</evidence>
<dbReference type="EMBL" id="CAEZSR010000090">
    <property type="protein sequence ID" value="CAB4569642.1"/>
    <property type="molecule type" value="Genomic_DNA"/>
</dbReference>
<keyword evidence="2" id="KW-0808">Transferase</keyword>
<keyword evidence="4" id="KW-0573">Peptidoglycan synthesis</keyword>
<dbReference type="Pfam" id="PF03734">
    <property type="entry name" value="YkuD"/>
    <property type="match status" value="1"/>
</dbReference>
<gene>
    <name evidence="8" type="ORF">UFOPK1493_02305</name>
</gene>
<evidence type="ECO:0000259" key="7">
    <source>
        <dbReference type="Pfam" id="PF03734"/>
    </source>
</evidence>